<dbReference type="WBParaSite" id="HPLM_0000725501-mRNA-1">
    <property type="protein sequence ID" value="HPLM_0000725501-mRNA-1"/>
    <property type="gene ID" value="HPLM_0000725501"/>
</dbReference>
<protein>
    <submittedName>
        <fullName evidence="1 3">Uncharacterized protein</fullName>
    </submittedName>
</protein>
<accession>A0A0N4WA68</accession>
<reference evidence="1 2" key="2">
    <citation type="submission" date="2018-11" db="EMBL/GenBank/DDBJ databases">
        <authorList>
            <consortium name="Pathogen Informatics"/>
        </authorList>
    </citation>
    <scope>NUCLEOTIDE SEQUENCE [LARGE SCALE GENOMIC DNA]</scope>
    <source>
        <strain evidence="1 2">MHpl1</strain>
    </source>
</reference>
<evidence type="ECO:0000313" key="1">
    <source>
        <dbReference type="EMBL" id="VDO31353.1"/>
    </source>
</evidence>
<dbReference type="EMBL" id="UZAF01016627">
    <property type="protein sequence ID" value="VDO31353.1"/>
    <property type="molecule type" value="Genomic_DNA"/>
</dbReference>
<proteinExistence type="predicted"/>
<evidence type="ECO:0000313" key="3">
    <source>
        <dbReference type="WBParaSite" id="HPLM_0000725501-mRNA-1"/>
    </source>
</evidence>
<evidence type="ECO:0000313" key="2">
    <source>
        <dbReference type="Proteomes" id="UP000268014"/>
    </source>
</evidence>
<keyword evidence="2" id="KW-1185">Reference proteome</keyword>
<reference evidence="3" key="1">
    <citation type="submission" date="2017-02" db="UniProtKB">
        <authorList>
            <consortium name="WormBaseParasite"/>
        </authorList>
    </citation>
    <scope>IDENTIFICATION</scope>
</reference>
<sequence length="48" mass="5397">METAFYSPSQCPKLIENCGKRKLCSYPLFVSVPFNIRNDTYPLASPIG</sequence>
<dbReference type="AlphaFoldDB" id="A0A0N4WA68"/>
<gene>
    <name evidence="1" type="ORF">HPLM_LOCUS7247</name>
</gene>
<dbReference type="Proteomes" id="UP000268014">
    <property type="component" value="Unassembled WGS sequence"/>
</dbReference>
<name>A0A0N4WA68_HAEPC</name>
<organism evidence="3">
    <name type="scientific">Haemonchus placei</name>
    <name type="common">Barber's pole worm</name>
    <dbReference type="NCBI Taxonomy" id="6290"/>
    <lineage>
        <taxon>Eukaryota</taxon>
        <taxon>Metazoa</taxon>
        <taxon>Ecdysozoa</taxon>
        <taxon>Nematoda</taxon>
        <taxon>Chromadorea</taxon>
        <taxon>Rhabditida</taxon>
        <taxon>Rhabditina</taxon>
        <taxon>Rhabditomorpha</taxon>
        <taxon>Strongyloidea</taxon>
        <taxon>Trichostrongylidae</taxon>
        <taxon>Haemonchus</taxon>
    </lineage>
</organism>